<evidence type="ECO:0000313" key="2">
    <source>
        <dbReference type="Proteomes" id="UP001161757"/>
    </source>
</evidence>
<reference evidence="1" key="1">
    <citation type="submission" date="2023-01" db="EMBL/GenBank/DDBJ databases">
        <title>Exophiala dermititidis isolated from Cystic Fibrosis Patient.</title>
        <authorList>
            <person name="Kurbessoian T."/>
            <person name="Crocker A."/>
            <person name="Murante D."/>
            <person name="Hogan D.A."/>
            <person name="Stajich J.E."/>
        </authorList>
    </citation>
    <scope>NUCLEOTIDE SEQUENCE</scope>
    <source>
        <strain evidence="1">Ex8</strain>
    </source>
</reference>
<comment type="caution">
    <text evidence="1">The sequence shown here is derived from an EMBL/GenBank/DDBJ whole genome shotgun (WGS) entry which is preliminary data.</text>
</comment>
<protein>
    <submittedName>
        <fullName evidence="1">Uncharacterized protein</fullName>
    </submittedName>
</protein>
<name>A0AAN6IQK9_EXODE</name>
<gene>
    <name evidence="1" type="ORF">HRR80_008094</name>
</gene>
<sequence length="103" mass="11448">MPVKKHSIRCLYSYNIGGPGLQHFAGDMSPPRSFAASRFRLQAMSHDQPSLIEYLPDDTRTAANLTRKLLESGCETSRMTMQVFLPTDMLVPAVCRLSLSNSS</sequence>
<dbReference type="EMBL" id="JAJGCB010000022">
    <property type="protein sequence ID" value="KAJ8987734.1"/>
    <property type="molecule type" value="Genomic_DNA"/>
</dbReference>
<dbReference type="Proteomes" id="UP001161757">
    <property type="component" value="Unassembled WGS sequence"/>
</dbReference>
<proteinExistence type="predicted"/>
<evidence type="ECO:0000313" key="1">
    <source>
        <dbReference type="EMBL" id="KAJ8987734.1"/>
    </source>
</evidence>
<organism evidence="1 2">
    <name type="scientific">Exophiala dermatitidis</name>
    <name type="common">Black yeast-like fungus</name>
    <name type="synonym">Wangiella dermatitidis</name>
    <dbReference type="NCBI Taxonomy" id="5970"/>
    <lineage>
        <taxon>Eukaryota</taxon>
        <taxon>Fungi</taxon>
        <taxon>Dikarya</taxon>
        <taxon>Ascomycota</taxon>
        <taxon>Pezizomycotina</taxon>
        <taxon>Eurotiomycetes</taxon>
        <taxon>Chaetothyriomycetidae</taxon>
        <taxon>Chaetothyriales</taxon>
        <taxon>Herpotrichiellaceae</taxon>
        <taxon>Exophiala</taxon>
    </lineage>
</organism>
<accession>A0AAN6IQK9</accession>
<dbReference type="AlphaFoldDB" id="A0AAN6IQK9"/>